<organism evidence="5 6">
    <name type="scientific">Rhizopus stolonifer</name>
    <name type="common">Rhizopus nigricans</name>
    <dbReference type="NCBI Taxonomy" id="4846"/>
    <lineage>
        <taxon>Eukaryota</taxon>
        <taxon>Fungi</taxon>
        <taxon>Fungi incertae sedis</taxon>
        <taxon>Mucoromycota</taxon>
        <taxon>Mucoromycotina</taxon>
        <taxon>Mucoromycetes</taxon>
        <taxon>Mucorales</taxon>
        <taxon>Mucorineae</taxon>
        <taxon>Rhizopodaceae</taxon>
        <taxon>Rhizopus</taxon>
    </lineage>
</organism>
<evidence type="ECO:0000256" key="3">
    <source>
        <dbReference type="SAM" id="SignalP"/>
    </source>
</evidence>
<evidence type="ECO:0000313" key="5">
    <source>
        <dbReference type="EMBL" id="RCH84144.1"/>
    </source>
</evidence>
<dbReference type="InterPro" id="IPR051477">
    <property type="entry name" value="Expansin_CellWall"/>
</dbReference>
<dbReference type="PANTHER" id="PTHR31836:SF28">
    <property type="entry name" value="SRCR DOMAIN-CONTAINING PROTEIN-RELATED"/>
    <property type="match status" value="1"/>
</dbReference>
<proteinExistence type="predicted"/>
<dbReference type="InterPro" id="IPR009009">
    <property type="entry name" value="RlpA-like_DPBB"/>
</dbReference>
<dbReference type="Proteomes" id="UP000253551">
    <property type="component" value="Unassembled WGS sequence"/>
</dbReference>
<feature type="compositionally biased region" description="Low complexity" evidence="2">
    <location>
        <begin position="40"/>
        <end position="67"/>
    </location>
</feature>
<feature type="compositionally biased region" description="Basic residues" evidence="2">
    <location>
        <begin position="26"/>
        <end position="39"/>
    </location>
</feature>
<dbReference type="AlphaFoldDB" id="A0A367J2H3"/>
<dbReference type="EMBL" id="PJQM01004529">
    <property type="protein sequence ID" value="RCH84144.1"/>
    <property type="molecule type" value="Genomic_DNA"/>
</dbReference>
<feature type="domain" description="RlpA-like protein double-psi beta-barrel" evidence="4">
    <location>
        <begin position="128"/>
        <end position="181"/>
    </location>
</feature>
<feature type="chain" id="PRO_5016777215" description="RlpA-like protein double-psi beta-barrel domain-containing protein" evidence="3">
    <location>
        <begin position="22"/>
        <end position="185"/>
    </location>
</feature>
<dbReference type="InterPro" id="IPR036908">
    <property type="entry name" value="RlpA-like_sf"/>
</dbReference>
<accession>A0A367J2H3</accession>
<comment type="caution">
    <text evidence="5">The sequence shown here is derived from an EMBL/GenBank/DDBJ whole genome shotgun (WGS) entry which is preliminary data.</text>
</comment>
<keyword evidence="6" id="KW-1185">Reference proteome</keyword>
<dbReference type="OrthoDB" id="406505at2759"/>
<feature type="region of interest" description="Disordered" evidence="2">
    <location>
        <begin position="25"/>
        <end position="67"/>
    </location>
</feature>
<evidence type="ECO:0000256" key="1">
    <source>
        <dbReference type="ARBA" id="ARBA00022729"/>
    </source>
</evidence>
<dbReference type="CDD" id="cd22191">
    <property type="entry name" value="DPBB_RlpA_EXP_N-like"/>
    <property type="match status" value="1"/>
</dbReference>
<gene>
    <name evidence="5" type="ORF">CU098_008100</name>
</gene>
<evidence type="ECO:0000313" key="6">
    <source>
        <dbReference type="Proteomes" id="UP000253551"/>
    </source>
</evidence>
<protein>
    <recommendedName>
        <fullName evidence="4">RlpA-like protein double-psi beta-barrel domain-containing protein</fullName>
    </recommendedName>
</protein>
<sequence>MRFLFLMFVILIITVITTTLADEQHRRVRSRAKTRRSRSRTTSLATKTTNTRPTSRANTTSKAAATTTKAIAPTSAPVSNNGATYLGDGTWYDIGLGSCGWTNSDSEFVAALNAPQMQNGENPNKNSNCGRMIRVINTANNKAVNVKIVDTCPPCASGSVDLSPSAFSQIADLSTGRIKIKWSWS</sequence>
<dbReference type="STRING" id="4846.A0A367J2H3"/>
<keyword evidence="1 3" id="KW-0732">Signal</keyword>
<reference evidence="5 6" key="1">
    <citation type="journal article" date="2018" name="G3 (Bethesda)">
        <title>Phylogenetic and Phylogenomic Definition of Rhizopus Species.</title>
        <authorList>
            <person name="Gryganskyi A.P."/>
            <person name="Golan J."/>
            <person name="Dolatabadi S."/>
            <person name="Mondo S."/>
            <person name="Robb S."/>
            <person name="Idnurm A."/>
            <person name="Muszewska A."/>
            <person name="Steczkiewicz K."/>
            <person name="Masonjones S."/>
            <person name="Liao H.L."/>
            <person name="Gajdeczka M.T."/>
            <person name="Anike F."/>
            <person name="Vuek A."/>
            <person name="Anishchenko I.M."/>
            <person name="Voigt K."/>
            <person name="de Hoog G.S."/>
            <person name="Smith M.E."/>
            <person name="Heitman J."/>
            <person name="Vilgalys R."/>
            <person name="Stajich J.E."/>
        </authorList>
    </citation>
    <scope>NUCLEOTIDE SEQUENCE [LARGE SCALE GENOMIC DNA]</scope>
    <source>
        <strain evidence="5 6">LSU 92-RS-03</strain>
    </source>
</reference>
<name>A0A367J2H3_RHIST</name>
<evidence type="ECO:0000259" key="4">
    <source>
        <dbReference type="Pfam" id="PF03330"/>
    </source>
</evidence>
<feature type="signal peptide" evidence="3">
    <location>
        <begin position="1"/>
        <end position="21"/>
    </location>
</feature>
<evidence type="ECO:0000256" key="2">
    <source>
        <dbReference type="SAM" id="MobiDB-lite"/>
    </source>
</evidence>
<dbReference type="Pfam" id="PF03330">
    <property type="entry name" value="DPBB_1"/>
    <property type="match status" value="1"/>
</dbReference>
<dbReference type="Gene3D" id="2.40.40.10">
    <property type="entry name" value="RlpA-like domain"/>
    <property type="match status" value="1"/>
</dbReference>
<dbReference type="PANTHER" id="PTHR31836">
    <property type="match status" value="1"/>
</dbReference>
<dbReference type="SUPFAM" id="SSF50685">
    <property type="entry name" value="Barwin-like endoglucanases"/>
    <property type="match status" value="1"/>
</dbReference>